<accession>A0A381S663</accession>
<dbReference type="GO" id="GO:0051287">
    <property type="term" value="F:NAD binding"/>
    <property type="evidence" value="ECO:0007669"/>
    <property type="project" value="InterPro"/>
</dbReference>
<protein>
    <recommendedName>
        <fullName evidence="1">D-isomer specific 2-hydroxyacid dehydrogenase NAD-binding domain-containing protein</fullName>
    </recommendedName>
</protein>
<dbReference type="Gene3D" id="3.40.50.720">
    <property type="entry name" value="NAD(P)-binding Rossmann-like Domain"/>
    <property type="match status" value="1"/>
</dbReference>
<evidence type="ECO:0000313" key="2">
    <source>
        <dbReference type="EMBL" id="SUZ99536.1"/>
    </source>
</evidence>
<dbReference type="AlphaFoldDB" id="A0A381S663"/>
<evidence type="ECO:0000259" key="1">
    <source>
        <dbReference type="Pfam" id="PF02826"/>
    </source>
</evidence>
<sequence length="59" mass="6741">MGTRYSKLRPIVKNSDVVNINFLLTPATEGFFDRELLFSVKNGAYLVNTARGRKWIPKP</sequence>
<reference evidence="2" key="1">
    <citation type="submission" date="2018-05" db="EMBL/GenBank/DDBJ databases">
        <authorList>
            <person name="Lanie J.A."/>
            <person name="Ng W.-L."/>
            <person name="Kazmierczak K.M."/>
            <person name="Andrzejewski T.M."/>
            <person name="Davidsen T.M."/>
            <person name="Wayne K.J."/>
            <person name="Tettelin H."/>
            <person name="Glass J.I."/>
            <person name="Rusch D."/>
            <person name="Podicherti R."/>
            <person name="Tsui H.-C.T."/>
            <person name="Winkler M.E."/>
        </authorList>
    </citation>
    <scope>NUCLEOTIDE SEQUENCE</scope>
</reference>
<organism evidence="2">
    <name type="scientific">marine metagenome</name>
    <dbReference type="NCBI Taxonomy" id="408172"/>
    <lineage>
        <taxon>unclassified sequences</taxon>
        <taxon>metagenomes</taxon>
        <taxon>ecological metagenomes</taxon>
    </lineage>
</organism>
<proteinExistence type="predicted"/>
<name>A0A381S663_9ZZZZ</name>
<dbReference type="InterPro" id="IPR036291">
    <property type="entry name" value="NAD(P)-bd_dom_sf"/>
</dbReference>
<dbReference type="SUPFAM" id="SSF51735">
    <property type="entry name" value="NAD(P)-binding Rossmann-fold domains"/>
    <property type="match status" value="1"/>
</dbReference>
<gene>
    <name evidence="2" type="ORF">METZ01_LOCUS52390</name>
</gene>
<dbReference type="EMBL" id="UINC01002712">
    <property type="protein sequence ID" value="SUZ99536.1"/>
    <property type="molecule type" value="Genomic_DNA"/>
</dbReference>
<dbReference type="Pfam" id="PF02826">
    <property type="entry name" value="2-Hacid_dh_C"/>
    <property type="match status" value="1"/>
</dbReference>
<feature type="domain" description="D-isomer specific 2-hydroxyacid dehydrogenase NAD-binding" evidence="1">
    <location>
        <begin position="2"/>
        <end position="53"/>
    </location>
</feature>
<dbReference type="InterPro" id="IPR006140">
    <property type="entry name" value="D-isomer_DH_NAD-bd"/>
</dbReference>